<keyword evidence="1" id="KW-0812">Transmembrane</keyword>
<feature type="transmembrane region" description="Helical" evidence="1">
    <location>
        <begin position="109"/>
        <end position="128"/>
    </location>
</feature>
<dbReference type="AlphaFoldDB" id="A0A5C5USL6"/>
<evidence type="ECO:0000256" key="1">
    <source>
        <dbReference type="SAM" id="Phobius"/>
    </source>
</evidence>
<organism evidence="2 3">
    <name type="scientific">Corynebacterium canis</name>
    <dbReference type="NCBI Taxonomy" id="679663"/>
    <lineage>
        <taxon>Bacteria</taxon>
        <taxon>Bacillati</taxon>
        <taxon>Actinomycetota</taxon>
        <taxon>Actinomycetes</taxon>
        <taxon>Mycobacteriales</taxon>
        <taxon>Corynebacteriaceae</taxon>
        <taxon>Corynebacterium</taxon>
    </lineage>
</organism>
<dbReference type="EMBL" id="VOHM01000004">
    <property type="protein sequence ID" value="TWT28473.1"/>
    <property type="molecule type" value="Genomic_DNA"/>
</dbReference>
<sequence length="260" mass="29469">MIVNVCLAYFHFIEPRQAVLITVGLEFLLALIFIFFAGEGIRRYRQARSEGLSFSESLLRFAAEVVPGPVMKLAKHELDMWKLLGFWLRRKINAPADAVTFKYGTEQRAIFIVLILVSIVEIVVIDLIVPWQTVRTIIVVVSIYGAIWLFLFFKSFRINPHYIDDRELVLRVGLLAELVIGLQHVKQVRAAHKTWGNKFLSIEAGRAVIKHGSDTNIEIVLREPVSGIAKDNAEPVDHVYCAVDNPQEFVEICKGKILDG</sequence>
<name>A0A5C5USL6_9CORY</name>
<feature type="transmembrane region" description="Helical" evidence="1">
    <location>
        <begin position="18"/>
        <end position="38"/>
    </location>
</feature>
<reference evidence="2 3" key="1">
    <citation type="submission" date="2019-08" db="EMBL/GenBank/DDBJ databases">
        <authorList>
            <person name="Lei W."/>
        </authorList>
    </citation>
    <scope>NUCLEOTIDE SEQUENCE [LARGE SCALE GENOMIC DNA]</scope>
    <source>
        <strain evidence="2 3">CCUG 58627</strain>
    </source>
</reference>
<proteinExistence type="predicted"/>
<feature type="transmembrane region" description="Helical" evidence="1">
    <location>
        <begin position="134"/>
        <end position="153"/>
    </location>
</feature>
<keyword evidence="1" id="KW-1133">Transmembrane helix</keyword>
<evidence type="ECO:0000313" key="2">
    <source>
        <dbReference type="EMBL" id="TWT28473.1"/>
    </source>
</evidence>
<comment type="caution">
    <text evidence="2">The sequence shown here is derived from an EMBL/GenBank/DDBJ whole genome shotgun (WGS) entry which is preliminary data.</text>
</comment>
<gene>
    <name evidence="2" type="ORF">FRX94_02565</name>
</gene>
<accession>A0A5C5USL6</accession>
<keyword evidence="3" id="KW-1185">Reference proteome</keyword>
<dbReference type="OrthoDB" id="4424976at2"/>
<dbReference type="RefSeq" id="WP_146323558.1">
    <property type="nucleotide sequence ID" value="NZ_BAABLR010000014.1"/>
</dbReference>
<protein>
    <submittedName>
        <fullName evidence="2">Uncharacterized protein</fullName>
    </submittedName>
</protein>
<keyword evidence="1" id="KW-0472">Membrane</keyword>
<evidence type="ECO:0000313" key="3">
    <source>
        <dbReference type="Proteomes" id="UP000320791"/>
    </source>
</evidence>
<dbReference type="Proteomes" id="UP000320791">
    <property type="component" value="Unassembled WGS sequence"/>
</dbReference>